<organism evidence="9 10">
    <name type="scientific">Achromobacter xylosoxidans (strain A8)</name>
    <dbReference type="NCBI Taxonomy" id="762376"/>
    <lineage>
        <taxon>Bacteria</taxon>
        <taxon>Pseudomonadati</taxon>
        <taxon>Pseudomonadota</taxon>
        <taxon>Betaproteobacteria</taxon>
        <taxon>Burkholderiales</taxon>
        <taxon>Alcaligenaceae</taxon>
        <taxon>Achromobacter</taxon>
    </lineage>
</organism>
<evidence type="ECO:0000256" key="4">
    <source>
        <dbReference type="ARBA" id="ARBA00022813"/>
    </source>
</evidence>
<dbReference type="Gene3D" id="1.10.260.40">
    <property type="entry name" value="lambda repressor-like DNA-binding domains"/>
    <property type="match status" value="1"/>
</dbReference>
<dbReference type="InterPro" id="IPR036286">
    <property type="entry name" value="LexA/Signal_pep-like_sf"/>
</dbReference>
<keyword evidence="6" id="KW-0742">SOS response</keyword>
<dbReference type="GO" id="GO:0003677">
    <property type="term" value="F:DNA binding"/>
    <property type="evidence" value="ECO:0007669"/>
    <property type="project" value="InterPro"/>
</dbReference>
<evidence type="ECO:0000256" key="1">
    <source>
        <dbReference type="ARBA" id="ARBA00007484"/>
    </source>
</evidence>
<feature type="domain" description="HTH cro/C1-type" evidence="8">
    <location>
        <begin position="35"/>
        <end position="89"/>
    </location>
</feature>
<dbReference type="Pfam" id="PF00717">
    <property type="entry name" value="Peptidase_S24"/>
    <property type="match status" value="1"/>
</dbReference>
<dbReference type="PANTHER" id="PTHR33516">
    <property type="entry name" value="LEXA REPRESSOR"/>
    <property type="match status" value="1"/>
</dbReference>
<dbReference type="PANTHER" id="PTHR33516:SF2">
    <property type="entry name" value="LEXA REPRESSOR-RELATED"/>
    <property type="match status" value="1"/>
</dbReference>
<dbReference type="CDD" id="cd06529">
    <property type="entry name" value="S24_LexA-like"/>
    <property type="match status" value="1"/>
</dbReference>
<dbReference type="Gene3D" id="2.10.109.10">
    <property type="entry name" value="Umud Fragment, subunit A"/>
    <property type="match status" value="1"/>
</dbReference>
<dbReference type="STRING" id="762376.AXYL_02046"/>
<dbReference type="CDD" id="cd00093">
    <property type="entry name" value="HTH_XRE"/>
    <property type="match status" value="1"/>
</dbReference>
<dbReference type="InterPro" id="IPR039418">
    <property type="entry name" value="LexA-like"/>
</dbReference>
<evidence type="ECO:0000256" key="5">
    <source>
        <dbReference type="ARBA" id="ARBA00023204"/>
    </source>
</evidence>
<evidence type="ECO:0000256" key="6">
    <source>
        <dbReference type="ARBA" id="ARBA00023236"/>
    </source>
</evidence>
<dbReference type="GO" id="GO:0009432">
    <property type="term" value="P:SOS response"/>
    <property type="evidence" value="ECO:0007669"/>
    <property type="project" value="UniProtKB-KW"/>
</dbReference>
<gene>
    <name evidence="9" type="ordered locus">AXYL_02046</name>
</gene>
<dbReference type="AlphaFoldDB" id="E3HGN9"/>
<accession>E3HGN9</accession>
<dbReference type="InterPro" id="IPR006197">
    <property type="entry name" value="Peptidase_S24_LexA"/>
</dbReference>
<keyword evidence="4 7" id="KW-0068">Autocatalytic cleavage</keyword>
<evidence type="ECO:0000313" key="10">
    <source>
        <dbReference type="Proteomes" id="UP000006876"/>
    </source>
</evidence>
<dbReference type="Pfam" id="PF01381">
    <property type="entry name" value="HTH_3"/>
    <property type="match status" value="1"/>
</dbReference>
<dbReference type="HOGENOM" id="CLU_066192_1_3_4"/>
<evidence type="ECO:0000256" key="2">
    <source>
        <dbReference type="ARBA" id="ARBA00022763"/>
    </source>
</evidence>
<dbReference type="KEGG" id="axy:AXYL_02046"/>
<dbReference type="GO" id="GO:0006355">
    <property type="term" value="P:regulation of DNA-templated transcription"/>
    <property type="evidence" value="ECO:0007669"/>
    <property type="project" value="InterPro"/>
</dbReference>
<dbReference type="eggNOG" id="COG1974">
    <property type="taxonomic scope" value="Bacteria"/>
</dbReference>
<keyword evidence="2" id="KW-0227">DNA damage</keyword>
<dbReference type="SUPFAM" id="SSF51306">
    <property type="entry name" value="LexA/Signal peptidase"/>
    <property type="match status" value="1"/>
</dbReference>
<dbReference type="PRINTS" id="PR00726">
    <property type="entry name" value="LEXASERPTASE"/>
</dbReference>
<dbReference type="EMBL" id="CP002287">
    <property type="protein sequence ID" value="ADP15375.1"/>
    <property type="molecule type" value="Genomic_DNA"/>
</dbReference>
<reference evidence="9 10" key="1">
    <citation type="journal article" date="2011" name="J. Bacteriol.">
        <title>Complete genome sequence of the haloaromatic acid-degrading bacterium Achromobacter xylosoxidans A8.</title>
        <authorList>
            <person name="Strnad H."/>
            <person name="Ridl J."/>
            <person name="Paces J."/>
            <person name="Kolar M."/>
            <person name="Vlcek C."/>
            <person name="Paces V."/>
        </authorList>
    </citation>
    <scope>NUCLEOTIDE SEQUENCE [LARGE SCALE GENOMIC DNA]</scope>
    <source>
        <strain evidence="9 10">A8</strain>
    </source>
</reference>
<dbReference type="SUPFAM" id="SSF47413">
    <property type="entry name" value="lambda repressor-like DNA-binding domains"/>
    <property type="match status" value="1"/>
</dbReference>
<dbReference type="InterPro" id="IPR010982">
    <property type="entry name" value="Lambda_DNA-bd_dom_sf"/>
</dbReference>
<evidence type="ECO:0000259" key="8">
    <source>
        <dbReference type="PROSITE" id="PS50943"/>
    </source>
</evidence>
<keyword evidence="5" id="KW-0234">DNA repair</keyword>
<dbReference type="InterPro" id="IPR001387">
    <property type="entry name" value="Cro/C1-type_HTH"/>
</dbReference>
<sequence>MRVTHINPDAKYAQCALRHTQSRADNLAMSLGDNIRQRRKALGWTILDLANRIGSDVGNVSRLERGKQGYSDEILAKIAAALGCPVGELFLGVEKESNVELTALGSRRIPVLSYVQAGALTESVVPYTNPDDWLLTDLDLSRSAFALRIKGLSMYSPQSEESFNEGDLVVIDPSVEPLPGDFVVAKNGDHEATFKKYRPRGVNEKGVVVFELVPLNPDYPSVRSDYTQVQIIGTMVEHRRYRKRR</sequence>
<dbReference type="InterPro" id="IPR050077">
    <property type="entry name" value="LexA_repressor"/>
</dbReference>
<evidence type="ECO:0000256" key="3">
    <source>
        <dbReference type="ARBA" id="ARBA00022801"/>
    </source>
</evidence>
<dbReference type="SMART" id="SM00530">
    <property type="entry name" value="HTH_XRE"/>
    <property type="match status" value="1"/>
</dbReference>
<name>E3HGN9_ACHXA</name>
<dbReference type="GO" id="GO:0006281">
    <property type="term" value="P:DNA repair"/>
    <property type="evidence" value="ECO:0007669"/>
    <property type="project" value="UniProtKB-KW"/>
</dbReference>
<proteinExistence type="inferred from homology"/>
<protein>
    <submittedName>
        <fullName evidence="9">Helix-turn-helix family protein 5</fullName>
    </submittedName>
</protein>
<evidence type="ECO:0000313" key="9">
    <source>
        <dbReference type="EMBL" id="ADP15375.1"/>
    </source>
</evidence>
<keyword evidence="3 7" id="KW-0378">Hydrolase</keyword>
<dbReference type="RefSeq" id="WP_013392706.1">
    <property type="nucleotide sequence ID" value="NC_014640.1"/>
</dbReference>
<dbReference type="Proteomes" id="UP000006876">
    <property type="component" value="Chromosome"/>
</dbReference>
<dbReference type="GO" id="GO:0016787">
    <property type="term" value="F:hydrolase activity"/>
    <property type="evidence" value="ECO:0007669"/>
    <property type="project" value="UniProtKB-KW"/>
</dbReference>
<dbReference type="PROSITE" id="PS50943">
    <property type="entry name" value="HTH_CROC1"/>
    <property type="match status" value="1"/>
</dbReference>
<evidence type="ECO:0000256" key="7">
    <source>
        <dbReference type="RuleBase" id="RU003991"/>
    </source>
</evidence>
<comment type="similarity">
    <text evidence="1 7">Belongs to the peptidase S24 family.</text>
</comment>
<dbReference type="InterPro" id="IPR015927">
    <property type="entry name" value="Peptidase_S24_S26A/B/C"/>
</dbReference>